<reference evidence="3" key="1">
    <citation type="submission" date="2014-09" db="EMBL/GenBank/DDBJ databases">
        <authorList>
            <person name="Mudge J."/>
            <person name="Ramaraj T."/>
            <person name="Lindquist I.E."/>
            <person name="Bharti A.K."/>
            <person name="Sundararajan A."/>
            <person name="Cameron C.T."/>
            <person name="Woodward J.E."/>
            <person name="May G.D."/>
            <person name="Brubaker C."/>
            <person name="Broadhvest J."/>
            <person name="Wilkins T.A."/>
        </authorList>
    </citation>
    <scope>NUCLEOTIDE SEQUENCE</scope>
    <source>
        <strain evidence="3">cv. AKA8401</strain>
    </source>
</reference>
<keyword evidence="3" id="KW-1185">Reference proteome</keyword>
<evidence type="ECO:0000313" key="3">
    <source>
        <dbReference type="Proteomes" id="UP000032142"/>
    </source>
</evidence>
<evidence type="ECO:0000313" key="2">
    <source>
        <dbReference type="EMBL" id="KHG22107.1"/>
    </source>
</evidence>
<dbReference type="Proteomes" id="UP000032142">
    <property type="component" value="Unassembled WGS sequence"/>
</dbReference>
<sequence length="89" mass="10194">MISKAVLYFLYFSLYIVTSDLLFCDIASNISLKSLLMVFCTLTKYVSSPLGLIFPLRLIKRLNSHILLNISKTKETKLKYNKNACIQVL</sequence>
<gene>
    <name evidence="2" type="ORF">F383_27977</name>
</gene>
<feature type="transmembrane region" description="Helical" evidence="1">
    <location>
        <begin position="7"/>
        <end position="28"/>
    </location>
</feature>
<dbReference type="AlphaFoldDB" id="A0A0B0PBC6"/>
<keyword evidence="1" id="KW-0812">Transmembrane</keyword>
<keyword evidence="1" id="KW-0472">Membrane</keyword>
<dbReference type="EMBL" id="KN420677">
    <property type="protein sequence ID" value="KHG22107.1"/>
    <property type="molecule type" value="Genomic_DNA"/>
</dbReference>
<proteinExistence type="predicted"/>
<protein>
    <submittedName>
        <fullName evidence="2">ABC transporter D family member 1</fullName>
    </submittedName>
</protein>
<keyword evidence="1" id="KW-1133">Transmembrane helix</keyword>
<evidence type="ECO:0000256" key="1">
    <source>
        <dbReference type="SAM" id="Phobius"/>
    </source>
</evidence>
<name>A0A0B0PBC6_GOSAR</name>
<organism evidence="2 3">
    <name type="scientific">Gossypium arboreum</name>
    <name type="common">Tree cotton</name>
    <name type="synonym">Gossypium nanking</name>
    <dbReference type="NCBI Taxonomy" id="29729"/>
    <lineage>
        <taxon>Eukaryota</taxon>
        <taxon>Viridiplantae</taxon>
        <taxon>Streptophyta</taxon>
        <taxon>Embryophyta</taxon>
        <taxon>Tracheophyta</taxon>
        <taxon>Spermatophyta</taxon>
        <taxon>Magnoliopsida</taxon>
        <taxon>eudicotyledons</taxon>
        <taxon>Gunneridae</taxon>
        <taxon>Pentapetalae</taxon>
        <taxon>rosids</taxon>
        <taxon>malvids</taxon>
        <taxon>Malvales</taxon>
        <taxon>Malvaceae</taxon>
        <taxon>Malvoideae</taxon>
        <taxon>Gossypium</taxon>
    </lineage>
</organism>
<feature type="transmembrane region" description="Helical" evidence="1">
    <location>
        <begin position="34"/>
        <end position="56"/>
    </location>
</feature>
<accession>A0A0B0PBC6</accession>